<accession>A0A6G1KUN3</accession>
<evidence type="ECO:0000313" key="3">
    <source>
        <dbReference type="Proteomes" id="UP000799436"/>
    </source>
</evidence>
<protein>
    <submittedName>
        <fullName evidence="2">Uncharacterized protein</fullName>
    </submittedName>
</protein>
<keyword evidence="3" id="KW-1185">Reference proteome</keyword>
<dbReference type="AlphaFoldDB" id="A0A6G1KUN3"/>
<name>A0A6G1KUN3_9PEZI</name>
<evidence type="ECO:0000313" key="2">
    <source>
        <dbReference type="EMBL" id="KAF2764297.1"/>
    </source>
</evidence>
<dbReference type="EMBL" id="ML995930">
    <property type="protein sequence ID" value="KAF2764297.1"/>
    <property type="molecule type" value="Genomic_DNA"/>
</dbReference>
<evidence type="ECO:0000256" key="1">
    <source>
        <dbReference type="SAM" id="SignalP"/>
    </source>
</evidence>
<feature type="signal peptide" evidence="1">
    <location>
        <begin position="1"/>
        <end position="19"/>
    </location>
</feature>
<dbReference type="OrthoDB" id="3650120at2759"/>
<gene>
    <name evidence="2" type="ORF">EJ03DRAFT_355898</name>
</gene>
<proteinExistence type="predicted"/>
<organism evidence="2 3">
    <name type="scientific">Teratosphaeria nubilosa</name>
    <dbReference type="NCBI Taxonomy" id="161662"/>
    <lineage>
        <taxon>Eukaryota</taxon>
        <taxon>Fungi</taxon>
        <taxon>Dikarya</taxon>
        <taxon>Ascomycota</taxon>
        <taxon>Pezizomycotina</taxon>
        <taxon>Dothideomycetes</taxon>
        <taxon>Dothideomycetidae</taxon>
        <taxon>Mycosphaerellales</taxon>
        <taxon>Teratosphaeriaceae</taxon>
        <taxon>Teratosphaeria</taxon>
    </lineage>
</organism>
<dbReference type="Proteomes" id="UP000799436">
    <property type="component" value="Unassembled WGS sequence"/>
</dbReference>
<keyword evidence="1" id="KW-0732">Signal</keyword>
<feature type="chain" id="PRO_5026101758" evidence="1">
    <location>
        <begin position="20"/>
        <end position="172"/>
    </location>
</feature>
<reference evidence="2" key="1">
    <citation type="journal article" date="2020" name="Stud. Mycol.">
        <title>101 Dothideomycetes genomes: a test case for predicting lifestyles and emergence of pathogens.</title>
        <authorList>
            <person name="Haridas S."/>
            <person name="Albert R."/>
            <person name="Binder M."/>
            <person name="Bloem J."/>
            <person name="Labutti K."/>
            <person name="Salamov A."/>
            <person name="Andreopoulos B."/>
            <person name="Baker S."/>
            <person name="Barry K."/>
            <person name="Bills G."/>
            <person name="Bluhm B."/>
            <person name="Cannon C."/>
            <person name="Castanera R."/>
            <person name="Culley D."/>
            <person name="Daum C."/>
            <person name="Ezra D."/>
            <person name="Gonzalez J."/>
            <person name="Henrissat B."/>
            <person name="Kuo A."/>
            <person name="Liang C."/>
            <person name="Lipzen A."/>
            <person name="Lutzoni F."/>
            <person name="Magnuson J."/>
            <person name="Mondo S."/>
            <person name="Nolan M."/>
            <person name="Ohm R."/>
            <person name="Pangilinan J."/>
            <person name="Park H.-J."/>
            <person name="Ramirez L."/>
            <person name="Alfaro M."/>
            <person name="Sun H."/>
            <person name="Tritt A."/>
            <person name="Yoshinaga Y."/>
            <person name="Zwiers L.-H."/>
            <person name="Turgeon B."/>
            <person name="Goodwin S."/>
            <person name="Spatafora J."/>
            <person name="Crous P."/>
            <person name="Grigoriev I."/>
        </authorList>
    </citation>
    <scope>NUCLEOTIDE SEQUENCE</scope>
    <source>
        <strain evidence="2">CBS 116005</strain>
    </source>
</reference>
<sequence length="172" mass="19478">MQYRVSLLAVASLISIVFTSPVLHQQQPAVQKFLSDPVHYHAPRYRRPTSSGDHRNVGPNSVGLMLTSDDEEYGYTHVWLPIGVQVYTRDAPELPLRPSTALITTMTRSSPQRAKLELLARVVCLIYPKYNISAEVPDPDMLAIEVTREMDVVRLDEAAQKPWREIESYLCS</sequence>